<dbReference type="RefSeq" id="WP_133733876.1">
    <property type="nucleotide sequence ID" value="NZ_SNXK01000001.1"/>
</dbReference>
<keyword evidence="2" id="KW-1185">Reference proteome</keyword>
<comment type="caution">
    <text evidence="1">The sequence shown here is derived from an EMBL/GenBank/DDBJ whole genome shotgun (WGS) entry which is preliminary data.</text>
</comment>
<dbReference type="AlphaFoldDB" id="A0A4R6PXG9"/>
<reference evidence="1 2" key="1">
    <citation type="submission" date="2019-03" db="EMBL/GenBank/DDBJ databases">
        <title>Genomic Encyclopedia of Type Strains, Phase IV (KMG-IV): sequencing the most valuable type-strain genomes for metagenomic binning, comparative biology and taxonomic classification.</title>
        <authorList>
            <person name="Goeker M."/>
        </authorList>
    </citation>
    <scope>NUCLEOTIDE SEQUENCE [LARGE SCALE GENOMIC DNA]</scope>
    <source>
        <strain evidence="1 2">DSM 44496</strain>
    </source>
</reference>
<organism evidence="1 2">
    <name type="scientific">Nocardia ignorata</name>
    <dbReference type="NCBI Taxonomy" id="145285"/>
    <lineage>
        <taxon>Bacteria</taxon>
        <taxon>Bacillati</taxon>
        <taxon>Actinomycetota</taxon>
        <taxon>Actinomycetes</taxon>
        <taxon>Mycobacteriales</taxon>
        <taxon>Nocardiaceae</taxon>
        <taxon>Nocardia</taxon>
    </lineage>
</organism>
<evidence type="ECO:0000313" key="2">
    <source>
        <dbReference type="Proteomes" id="UP000295087"/>
    </source>
</evidence>
<sequence>MSWLDIDGHVVVAQFRSDLVEDDNGTNDGHRLPLRESGGPNRIGQVCVELSITIRSNDSVRYKLSDDSDWKIGSSEGMNLILSAIQERSEAGMTVGVDIYFQDSSLAASVLIPPASTEVYFVLSNERALIEHTDFADFIWYLRRLIRPIAELGMTGYECHDFYPR</sequence>
<dbReference type="Proteomes" id="UP000295087">
    <property type="component" value="Unassembled WGS sequence"/>
</dbReference>
<name>A0A4R6PXG9_NOCIG</name>
<evidence type="ECO:0000313" key="1">
    <source>
        <dbReference type="EMBL" id="TDP43117.1"/>
    </source>
</evidence>
<protein>
    <submittedName>
        <fullName evidence="1">Uncharacterized protein</fullName>
    </submittedName>
</protein>
<dbReference type="EMBL" id="SNXK01000001">
    <property type="protein sequence ID" value="TDP43117.1"/>
    <property type="molecule type" value="Genomic_DNA"/>
</dbReference>
<accession>A0A4R6PXG9</accession>
<gene>
    <name evidence="1" type="ORF">DFR75_1012238</name>
</gene>
<proteinExistence type="predicted"/>